<organism evidence="10 11">
    <name type="scientific">Desulfocicer vacuolatum DSM 3385</name>
    <dbReference type="NCBI Taxonomy" id="1121400"/>
    <lineage>
        <taxon>Bacteria</taxon>
        <taxon>Pseudomonadati</taxon>
        <taxon>Thermodesulfobacteriota</taxon>
        <taxon>Desulfobacteria</taxon>
        <taxon>Desulfobacterales</taxon>
        <taxon>Desulfobacteraceae</taxon>
        <taxon>Desulfocicer</taxon>
    </lineage>
</organism>
<comment type="subcellular location">
    <subcellularLocation>
        <location evidence="1">Cell membrane</location>
        <topology evidence="1">Multi-pass membrane protein</topology>
    </subcellularLocation>
</comment>
<keyword evidence="5 7" id="KW-0472">Membrane</keyword>
<dbReference type="PANTHER" id="PTHR32309:SF13">
    <property type="entry name" value="FERRIC ENTEROBACTIN TRANSPORT PROTEIN FEPE"/>
    <property type="match status" value="1"/>
</dbReference>
<feature type="domain" description="Tyrosine-protein kinase G-rich" evidence="9">
    <location>
        <begin position="391"/>
        <end position="471"/>
    </location>
</feature>
<dbReference type="Pfam" id="PF02706">
    <property type="entry name" value="Wzz"/>
    <property type="match status" value="1"/>
</dbReference>
<evidence type="ECO:0000313" key="10">
    <source>
        <dbReference type="EMBL" id="SMC50604.1"/>
    </source>
</evidence>
<evidence type="ECO:0000259" key="8">
    <source>
        <dbReference type="Pfam" id="PF02706"/>
    </source>
</evidence>
<keyword evidence="3 7" id="KW-0812">Transmembrane</keyword>
<feature type="transmembrane region" description="Helical" evidence="7">
    <location>
        <begin position="20"/>
        <end position="42"/>
    </location>
</feature>
<dbReference type="GO" id="GO:0005886">
    <property type="term" value="C:plasma membrane"/>
    <property type="evidence" value="ECO:0007669"/>
    <property type="project" value="UniProtKB-SubCell"/>
</dbReference>
<evidence type="ECO:0000256" key="3">
    <source>
        <dbReference type="ARBA" id="ARBA00022692"/>
    </source>
</evidence>
<evidence type="ECO:0000256" key="2">
    <source>
        <dbReference type="ARBA" id="ARBA00022475"/>
    </source>
</evidence>
<evidence type="ECO:0000256" key="4">
    <source>
        <dbReference type="ARBA" id="ARBA00022989"/>
    </source>
</evidence>
<dbReference type="OrthoDB" id="9795292at2"/>
<feature type="domain" description="Polysaccharide chain length determinant N-terminal" evidence="8">
    <location>
        <begin position="12"/>
        <end position="95"/>
    </location>
</feature>
<name>A0A1W1ZQD3_9BACT</name>
<dbReference type="InterPro" id="IPR003856">
    <property type="entry name" value="LPS_length_determ_N"/>
</dbReference>
<evidence type="ECO:0000256" key="5">
    <source>
        <dbReference type="ARBA" id="ARBA00023136"/>
    </source>
</evidence>
<evidence type="ECO:0000256" key="1">
    <source>
        <dbReference type="ARBA" id="ARBA00004651"/>
    </source>
</evidence>
<feature type="transmembrane region" description="Helical" evidence="7">
    <location>
        <begin position="514"/>
        <end position="536"/>
    </location>
</feature>
<gene>
    <name evidence="10" type="ORF">SAMN02746065_10397</name>
</gene>
<keyword evidence="2" id="KW-1003">Cell membrane</keyword>
<feature type="coiled-coil region" evidence="6">
    <location>
        <begin position="180"/>
        <end position="260"/>
    </location>
</feature>
<keyword evidence="6" id="KW-0175">Coiled coil</keyword>
<dbReference type="PANTHER" id="PTHR32309">
    <property type="entry name" value="TYROSINE-PROTEIN KINASE"/>
    <property type="match status" value="1"/>
</dbReference>
<feature type="transmembrane region" description="Helical" evidence="7">
    <location>
        <begin position="453"/>
        <end position="475"/>
    </location>
</feature>
<dbReference type="Proteomes" id="UP000192418">
    <property type="component" value="Unassembled WGS sequence"/>
</dbReference>
<dbReference type="STRING" id="1121400.SAMN02746065_10397"/>
<dbReference type="EMBL" id="FWXY01000003">
    <property type="protein sequence ID" value="SMC50604.1"/>
    <property type="molecule type" value="Genomic_DNA"/>
</dbReference>
<dbReference type="InterPro" id="IPR050445">
    <property type="entry name" value="Bact_polysacc_biosynth/exp"/>
</dbReference>
<dbReference type="RefSeq" id="WP_084067073.1">
    <property type="nucleotide sequence ID" value="NZ_FWXY01000003.1"/>
</dbReference>
<evidence type="ECO:0000259" key="9">
    <source>
        <dbReference type="Pfam" id="PF13807"/>
    </source>
</evidence>
<sequence length="545" mass="62687">MQQNELTIKPDEIIDILIRYRWLLVIPLSLALTVGFCLSLLIPRVYSSSTTILIQAQKVPGTYVKSLVTSGIEERISTISQQIMSRSNLEKIIKQFGLFQENKDEKMYLEDKIKSLRDRITVDITRDRKGADAFTILYRGTNPERVMKITNTLASFYMNENLKIREAQAVGTSEFLDAELKKTRQKLVEKEKILSAYRSKFMGGLPDELESNLRTLDRLQQQLTDRQSMLRETKNSIGSLKSQIAQIQKLKASVEQTMTQQVRAESGVNQPHPSDFTIRLAQAQRELEDLLLRYTDKHPDVLKQRATVLRLEQLLEAEGSLDSNISSASADPIDYRMNSSTRTIAQEADIQQQIRLNQLKNEMRQIQLDINDIQRRMKVYQRRVEETPKREQELRSLERDYTNIQAIYSSLLDRKLEAELSVNMEKKQKGEQFRILDFARLPQRPISPDVRKLFVFSFATGAVIGGGIIFILVFFDGSIRRDEEIEVLAGLPILASVAPLKISGNPMKKRVQWLFFFLLVGYIFLIMAGFAFVYFAGVDKILILF</sequence>
<evidence type="ECO:0000313" key="11">
    <source>
        <dbReference type="Proteomes" id="UP000192418"/>
    </source>
</evidence>
<evidence type="ECO:0000256" key="7">
    <source>
        <dbReference type="SAM" id="Phobius"/>
    </source>
</evidence>
<accession>A0A1W1ZQD3</accession>
<keyword evidence="11" id="KW-1185">Reference proteome</keyword>
<proteinExistence type="predicted"/>
<dbReference type="Pfam" id="PF13807">
    <property type="entry name" value="GNVR"/>
    <property type="match status" value="1"/>
</dbReference>
<reference evidence="10 11" key="1">
    <citation type="submission" date="2017-04" db="EMBL/GenBank/DDBJ databases">
        <authorList>
            <person name="Afonso C.L."/>
            <person name="Miller P.J."/>
            <person name="Scott M.A."/>
            <person name="Spackman E."/>
            <person name="Goraichik I."/>
            <person name="Dimitrov K.M."/>
            <person name="Suarez D.L."/>
            <person name="Swayne D.E."/>
        </authorList>
    </citation>
    <scope>NUCLEOTIDE SEQUENCE [LARGE SCALE GENOMIC DNA]</scope>
    <source>
        <strain evidence="10 11">DSM 3385</strain>
    </source>
</reference>
<protein>
    <submittedName>
        <fullName evidence="10">Polysaccharide chain length determinant protein, PEP-CTERM locus subfamily</fullName>
    </submittedName>
</protein>
<evidence type="ECO:0000256" key="6">
    <source>
        <dbReference type="SAM" id="Coils"/>
    </source>
</evidence>
<keyword evidence="4 7" id="KW-1133">Transmembrane helix</keyword>
<dbReference type="InterPro" id="IPR032807">
    <property type="entry name" value="GNVR"/>
</dbReference>
<dbReference type="GO" id="GO:0004713">
    <property type="term" value="F:protein tyrosine kinase activity"/>
    <property type="evidence" value="ECO:0007669"/>
    <property type="project" value="TreeGrafter"/>
</dbReference>
<dbReference type="AlphaFoldDB" id="A0A1W1ZQD3"/>
<feature type="coiled-coil region" evidence="6">
    <location>
        <begin position="356"/>
        <end position="383"/>
    </location>
</feature>